<dbReference type="Proteomes" id="UP001190700">
    <property type="component" value="Unassembled WGS sequence"/>
</dbReference>
<evidence type="ECO:0000313" key="3">
    <source>
        <dbReference type="EMBL" id="KAK3258250.1"/>
    </source>
</evidence>
<dbReference type="InterPro" id="IPR045011">
    <property type="entry name" value="TYRAAT1/2"/>
</dbReference>
<dbReference type="GO" id="GO:0008977">
    <property type="term" value="F:prephenate dehydrogenase (NAD+) activity"/>
    <property type="evidence" value="ECO:0007669"/>
    <property type="project" value="InterPro"/>
</dbReference>
<proteinExistence type="predicted"/>
<dbReference type="PANTHER" id="PTHR43207">
    <property type="entry name" value="AROGENATE DEHYDROGENASE-RELATED"/>
    <property type="match status" value="1"/>
</dbReference>
<dbReference type="InterPro" id="IPR046826">
    <property type="entry name" value="PDH_N"/>
</dbReference>
<dbReference type="PANTHER" id="PTHR43207:SF4">
    <property type="entry name" value="AROGENATE DEHYDROGENASE 2, CHLOROPLASTIC"/>
    <property type="match status" value="1"/>
</dbReference>
<keyword evidence="4" id="KW-1185">Reference proteome</keyword>
<protein>
    <recommendedName>
        <fullName evidence="2">Prephenate/arogenate dehydrogenase domain-containing protein</fullName>
    </recommendedName>
</protein>
<name>A0AAE0FEJ7_9CHLO</name>
<sequence>MTAHNLIVPDSLAQICRRSCTNSTRKTIASKSLGSTSPREYAQRTARLEVPGSSHAKSFTPSLRQAAVTWRVATSRRKSLKVLAVDPAQMFDFEAKAQRTLEVKAKLHIGIVGFGNFGQFIATRFVSQGHKVSCTSRTDYSTEAAQMGVTYFNSADDFCEDHPDVVILATSILSTEVVLGNLPVQRLRQSTLFVDVLSVKMFPRQLLLQRLPVQCDILCTHPMFGPESGKDSWDGLTFVYDPVRVNPSKGNRIDGVERIKIFLDIWEQEGCKMVEM</sequence>
<dbReference type="AlphaFoldDB" id="A0AAE0FEJ7"/>
<keyword evidence="1" id="KW-0560">Oxidoreductase</keyword>
<dbReference type="InterPro" id="IPR036291">
    <property type="entry name" value="NAD(P)-bd_dom_sf"/>
</dbReference>
<accession>A0AAE0FEJ7</accession>
<dbReference type="InterPro" id="IPR003099">
    <property type="entry name" value="Prephen_DH"/>
</dbReference>
<dbReference type="Gene3D" id="3.40.50.720">
    <property type="entry name" value="NAD(P)-binding Rossmann-like Domain"/>
    <property type="match status" value="1"/>
</dbReference>
<dbReference type="EMBL" id="LGRX02019691">
    <property type="protein sequence ID" value="KAK3258250.1"/>
    <property type="molecule type" value="Genomic_DNA"/>
</dbReference>
<dbReference type="PROSITE" id="PS51176">
    <property type="entry name" value="PDH_ADH"/>
    <property type="match status" value="1"/>
</dbReference>
<dbReference type="GO" id="GO:0033730">
    <property type="term" value="F:arogenate dehydrogenase (NADP+) activity"/>
    <property type="evidence" value="ECO:0007669"/>
    <property type="project" value="InterPro"/>
</dbReference>
<dbReference type="GO" id="GO:0070403">
    <property type="term" value="F:NAD+ binding"/>
    <property type="evidence" value="ECO:0007669"/>
    <property type="project" value="InterPro"/>
</dbReference>
<feature type="domain" description="Prephenate/arogenate dehydrogenase" evidence="2">
    <location>
        <begin position="107"/>
        <end position="276"/>
    </location>
</feature>
<dbReference type="GO" id="GO:0006571">
    <property type="term" value="P:tyrosine biosynthetic process"/>
    <property type="evidence" value="ECO:0007669"/>
    <property type="project" value="InterPro"/>
</dbReference>
<dbReference type="GO" id="GO:0004665">
    <property type="term" value="F:prephenate dehydrogenase (NADP+) activity"/>
    <property type="evidence" value="ECO:0007669"/>
    <property type="project" value="InterPro"/>
</dbReference>
<dbReference type="SUPFAM" id="SSF51735">
    <property type="entry name" value="NAD(P)-binding Rossmann-fold domains"/>
    <property type="match status" value="1"/>
</dbReference>
<evidence type="ECO:0000313" key="4">
    <source>
        <dbReference type="Proteomes" id="UP001190700"/>
    </source>
</evidence>
<dbReference type="Pfam" id="PF02153">
    <property type="entry name" value="PDH_N"/>
    <property type="match status" value="1"/>
</dbReference>
<organism evidence="3 4">
    <name type="scientific">Cymbomonas tetramitiformis</name>
    <dbReference type="NCBI Taxonomy" id="36881"/>
    <lineage>
        <taxon>Eukaryota</taxon>
        <taxon>Viridiplantae</taxon>
        <taxon>Chlorophyta</taxon>
        <taxon>Pyramimonadophyceae</taxon>
        <taxon>Pyramimonadales</taxon>
        <taxon>Pyramimonadaceae</taxon>
        <taxon>Cymbomonas</taxon>
    </lineage>
</organism>
<comment type="caution">
    <text evidence="3">The sequence shown here is derived from an EMBL/GenBank/DDBJ whole genome shotgun (WGS) entry which is preliminary data.</text>
</comment>
<evidence type="ECO:0000256" key="1">
    <source>
        <dbReference type="ARBA" id="ARBA00023002"/>
    </source>
</evidence>
<reference evidence="3 4" key="1">
    <citation type="journal article" date="2015" name="Genome Biol. Evol.">
        <title>Comparative Genomics of a Bacterivorous Green Alga Reveals Evolutionary Causalities and Consequences of Phago-Mixotrophic Mode of Nutrition.</title>
        <authorList>
            <person name="Burns J.A."/>
            <person name="Paasch A."/>
            <person name="Narechania A."/>
            <person name="Kim E."/>
        </authorList>
    </citation>
    <scope>NUCLEOTIDE SEQUENCE [LARGE SCALE GENOMIC DNA]</scope>
    <source>
        <strain evidence="3 4">PLY_AMNH</strain>
    </source>
</reference>
<gene>
    <name evidence="3" type="ORF">CYMTET_32697</name>
</gene>
<evidence type="ECO:0000259" key="2">
    <source>
        <dbReference type="PROSITE" id="PS51176"/>
    </source>
</evidence>
<feature type="non-terminal residue" evidence="3">
    <location>
        <position position="276"/>
    </location>
</feature>